<protein>
    <recommendedName>
        <fullName evidence="1">Rit1 DUSP-like domain-containing protein</fullName>
    </recommendedName>
</protein>
<dbReference type="Gene3D" id="3.90.190.10">
    <property type="entry name" value="Protein tyrosine phosphatase superfamily"/>
    <property type="match status" value="1"/>
</dbReference>
<dbReference type="Proteomes" id="UP000265515">
    <property type="component" value="Unassembled WGS sequence"/>
</dbReference>
<accession>A0A388K2T6</accession>
<dbReference type="EMBL" id="BFEA01000049">
    <property type="protein sequence ID" value="GBG64337.1"/>
    <property type="molecule type" value="Genomic_DNA"/>
</dbReference>
<organism evidence="2 3">
    <name type="scientific">Chara braunii</name>
    <name type="common">Braun's stonewort</name>
    <dbReference type="NCBI Taxonomy" id="69332"/>
    <lineage>
        <taxon>Eukaryota</taxon>
        <taxon>Viridiplantae</taxon>
        <taxon>Streptophyta</taxon>
        <taxon>Charophyceae</taxon>
        <taxon>Charales</taxon>
        <taxon>Characeae</taxon>
        <taxon>Chara</taxon>
    </lineage>
</organism>
<dbReference type="GO" id="GO:0043399">
    <property type="term" value="F:tRNA adenosine(64)-2'-O-ribosylphosphate transferase activity"/>
    <property type="evidence" value="ECO:0007669"/>
    <property type="project" value="InterPro"/>
</dbReference>
<dbReference type="Pfam" id="PF04179">
    <property type="entry name" value="Init_tRNA_PT"/>
    <property type="match status" value="1"/>
</dbReference>
<evidence type="ECO:0000259" key="1">
    <source>
        <dbReference type="Pfam" id="PF04179"/>
    </source>
</evidence>
<dbReference type="InterPro" id="IPR033421">
    <property type="entry name" value="Rit1_DUSP-like"/>
</dbReference>
<dbReference type="InterPro" id="IPR029021">
    <property type="entry name" value="Prot-tyrosine_phosphatase-like"/>
</dbReference>
<dbReference type="PANTHER" id="PTHR31811:SF0">
    <property type="entry name" value="TRNA A64-2'-O-RIBOSYLPHOSPHATE TRANSFERASE"/>
    <property type="match status" value="1"/>
</dbReference>
<comment type="caution">
    <text evidence="2">The sequence shown here is derived from an EMBL/GenBank/DDBJ whole genome shotgun (WGS) entry which is preliminary data.</text>
</comment>
<dbReference type="OrthoDB" id="1715305at2759"/>
<gene>
    <name evidence="2" type="ORF">CBR_g41538</name>
</gene>
<feature type="domain" description="Rit1 DUSP-like" evidence="1">
    <location>
        <begin position="42"/>
        <end position="148"/>
    </location>
</feature>
<sequence>MKGVDRTEVERQAEVAGNSRGNRVRMDGNAVNYWEEALFVLSHKLDRHSLERNLPSAVLFARQHLKCGHSIFICCRDGVDYSVAVCLAILVSCFNDHGVLFGDSEQEMAAPAAVTTKASLRRRLAYLAAYDPDARPCRGNLKQVYHYLSTPAQTRHDHSSMRREDR</sequence>
<evidence type="ECO:0000313" key="2">
    <source>
        <dbReference type="EMBL" id="GBG64337.1"/>
    </source>
</evidence>
<name>A0A388K2T6_CHABU</name>
<evidence type="ECO:0000313" key="3">
    <source>
        <dbReference type="Proteomes" id="UP000265515"/>
    </source>
</evidence>
<dbReference type="Gramene" id="GBG64337">
    <property type="protein sequence ID" value="GBG64337"/>
    <property type="gene ID" value="CBR_g41538"/>
</dbReference>
<dbReference type="GO" id="GO:0005737">
    <property type="term" value="C:cytoplasm"/>
    <property type="evidence" value="ECO:0007669"/>
    <property type="project" value="TreeGrafter"/>
</dbReference>
<dbReference type="SUPFAM" id="SSF52799">
    <property type="entry name" value="(Phosphotyrosine protein) phosphatases II"/>
    <property type="match status" value="1"/>
</dbReference>
<dbReference type="GO" id="GO:0019988">
    <property type="term" value="P:charged-tRNA amino acid modification"/>
    <property type="evidence" value="ECO:0007669"/>
    <property type="project" value="InterPro"/>
</dbReference>
<keyword evidence="3" id="KW-1185">Reference proteome</keyword>
<dbReference type="InterPro" id="IPR007306">
    <property type="entry name" value="Rit1"/>
</dbReference>
<dbReference type="PANTHER" id="PTHR31811">
    <property type="entry name" value="TRNA A64-2'-O-RIBOSYLPHOSPHATE TRANSFERASE"/>
    <property type="match status" value="1"/>
</dbReference>
<dbReference type="AlphaFoldDB" id="A0A388K2T6"/>
<reference evidence="2 3" key="1">
    <citation type="journal article" date="2018" name="Cell">
        <title>The Chara Genome: Secondary Complexity and Implications for Plant Terrestrialization.</title>
        <authorList>
            <person name="Nishiyama T."/>
            <person name="Sakayama H."/>
            <person name="Vries J.D."/>
            <person name="Buschmann H."/>
            <person name="Saint-Marcoux D."/>
            <person name="Ullrich K.K."/>
            <person name="Haas F.B."/>
            <person name="Vanderstraeten L."/>
            <person name="Becker D."/>
            <person name="Lang D."/>
            <person name="Vosolsobe S."/>
            <person name="Rombauts S."/>
            <person name="Wilhelmsson P.K.I."/>
            <person name="Janitza P."/>
            <person name="Kern R."/>
            <person name="Heyl A."/>
            <person name="Rumpler F."/>
            <person name="Villalobos L.I.A.C."/>
            <person name="Clay J.M."/>
            <person name="Skokan R."/>
            <person name="Toyoda A."/>
            <person name="Suzuki Y."/>
            <person name="Kagoshima H."/>
            <person name="Schijlen E."/>
            <person name="Tajeshwar N."/>
            <person name="Catarino B."/>
            <person name="Hetherington A.J."/>
            <person name="Saltykova A."/>
            <person name="Bonnot C."/>
            <person name="Breuninger H."/>
            <person name="Symeonidi A."/>
            <person name="Radhakrishnan G.V."/>
            <person name="Van Nieuwerburgh F."/>
            <person name="Deforce D."/>
            <person name="Chang C."/>
            <person name="Karol K.G."/>
            <person name="Hedrich R."/>
            <person name="Ulvskov P."/>
            <person name="Glockner G."/>
            <person name="Delwiche C.F."/>
            <person name="Petrasek J."/>
            <person name="Van de Peer Y."/>
            <person name="Friml J."/>
            <person name="Beilby M."/>
            <person name="Dolan L."/>
            <person name="Kohara Y."/>
            <person name="Sugano S."/>
            <person name="Fujiyama A."/>
            <person name="Delaux P.-M."/>
            <person name="Quint M."/>
            <person name="TheiBen G."/>
            <person name="Hagemann M."/>
            <person name="Harholt J."/>
            <person name="Dunand C."/>
            <person name="Zachgo S."/>
            <person name="Langdale J."/>
            <person name="Maumus F."/>
            <person name="Straeten D.V.D."/>
            <person name="Gould S.B."/>
            <person name="Rensing S.A."/>
        </authorList>
    </citation>
    <scope>NUCLEOTIDE SEQUENCE [LARGE SCALE GENOMIC DNA]</scope>
    <source>
        <strain evidence="2 3">S276</strain>
    </source>
</reference>
<proteinExistence type="predicted"/>